<evidence type="ECO:0000256" key="3">
    <source>
        <dbReference type="ARBA" id="ARBA00022553"/>
    </source>
</evidence>
<dbReference type="PROSITE" id="PS00372">
    <property type="entry name" value="PTS_EIIA_TYPE_2_HIS"/>
    <property type="match status" value="1"/>
</dbReference>
<dbReference type="Gene3D" id="3.40.930.10">
    <property type="entry name" value="Mannitol-specific EII, Chain A"/>
    <property type="match status" value="1"/>
</dbReference>
<dbReference type="RefSeq" id="WP_006316461.1">
    <property type="nucleotide sequence ID" value="NZ_ARZA01000256.1"/>
</dbReference>
<evidence type="ECO:0000256" key="1">
    <source>
        <dbReference type="ARBA" id="ARBA00004496"/>
    </source>
</evidence>
<dbReference type="PANTHER" id="PTHR47738">
    <property type="entry name" value="PTS SYSTEM FRUCTOSE-LIKE EIIA COMPONENT-RELATED"/>
    <property type="match status" value="1"/>
</dbReference>
<evidence type="ECO:0000256" key="5">
    <source>
        <dbReference type="ARBA" id="ARBA00022679"/>
    </source>
</evidence>
<organism evidence="8 9">
    <name type="scientific">Caldisalinibacter kiritimatiensis</name>
    <dbReference type="NCBI Taxonomy" id="1304284"/>
    <lineage>
        <taxon>Bacteria</taxon>
        <taxon>Bacillati</taxon>
        <taxon>Bacillota</taxon>
        <taxon>Tissierellia</taxon>
        <taxon>Tissierellales</taxon>
        <taxon>Thermohalobacteraceae</taxon>
        <taxon>Caldisalinibacter</taxon>
    </lineage>
</organism>
<keyword evidence="9" id="KW-1185">Reference proteome</keyword>
<dbReference type="OrthoDB" id="95460at2"/>
<accession>R1CLS1</accession>
<evidence type="ECO:0000259" key="7">
    <source>
        <dbReference type="PROSITE" id="PS51094"/>
    </source>
</evidence>
<keyword evidence="3" id="KW-0597">Phosphoprotein</keyword>
<dbReference type="GO" id="GO:0005737">
    <property type="term" value="C:cytoplasm"/>
    <property type="evidence" value="ECO:0007669"/>
    <property type="project" value="UniProtKB-SubCell"/>
</dbReference>
<dbReference type="GO" id="GO:0009401">
    <property type="term" value="P:phosphoenolpyruvate-dependent sugar phosphotransferase system"/>
    <property type="evidence" value="ECO:0007669"/>
    <property type="project" value="UniProtKB-KW"/>
</dbReference>
<dbReference type="CDD" id="cd00211">
    <property type="entry name" value="PTS_IIA_fru"/>
    <property type="match status" value="1"/>
</dbReference>
<dbReference type="GO" id="GO:0008982">
    <property type="term" value="F:protein-N(PI)-phosphohistidine-sugar phosphotransferase activity"/>
    <property type="evidence" value="ECO:0007669"/>
    <property type="project" value="InterPro"/>
</dbReference>
<dbReference type="PANTHER" id="PTHR47738:SF2">
    <property type="entry name" value="PTS SYSTEM FRUCTOSE-LIKE EIIA COMPONENT"/>
    <property type="match status" value="1"/>
</dbReference>
<keyword evidence="5" id="KW-0808">Transferase</keyword>
<evidence type="ECO:0000313" key="9">
    <source>
        <dbReference type="Proteomes" id="UP000013378"/>
    </source>
</evidence>
<name>R1CLS1_9FIRM</name>
<dbReference type="SUPFAM" id="SSF55804">
    <property type="entry name" value="Phoshotransferase/anion transport protein"/>
    <property type="match status" value="1"/>
</dbReference>
<protein>
    <submittedName>
        <fullName evidence="8">Transcriptional antiterminator of lichenan operon, BglG family</fullName>
    </submittedName>
</protein>
<evidence type="ECO:0000313" key="8">
    <source>
        <dbReference type="EMBL" id="EOC99655.1"/>
    </source>
</evidence>
<dbReference type="PROSITE" id="PS51094">
    <property type="entry name" value="PTS_EIIA_TYPE_2"/>
    <property type="match status" value="1"/>
</dbReference>
<reference evidence="8 9" key="1">
    <citation type="journal article" date="2015" name="Geomicrobiol. J.">
        <title>Caldisalinibacter kiritimatiensis gen. nov., sp. nov., a moderately thermohalophilic thiosulfate-reducing bacterium from a hypersaline microbial mat.</title>
        <authorList>
            <person name="Ben Hania W."/>
            <person name="Joseph M."/>
            <person name="Fiebig A."/>
            <person name="Bunk B."/>
            <person name="Klenk H.-P."/>
            <person name="Fardeau M.-L."/>
            <person name="Spring S."/>
        </authorList>
    </citation>
    <scope>NUCLEOTIDE SEQUENCE [LARGE SCALE GENOMIC DNA]</scope>
    <source>
        <strain evidence="8 9">L21-TH-D2</strain>
    </source>
</reference>
<keyword evidence="2" id="KW-0813">Transport</keyword>
<dbReference type="InterPro" id="IPR051541">
    <property type="entry name" value="PTS_SugarTrans_NitroReg"/>
</dbReference>
<dbReference type="InterPro" id="IPR016152">
    <property type="entry name" value="PTrfase/Anion_transptr"/>
</dbReference>
<keyword evidence="4" id="KW-0762">Sugar transport</keyword>
<evidence type="ECO:0000256" key="6">
    <source>
        <dbReference type="ARBA" id="ARBA00022683"/>
    </source>
</evidence>
<evidence type="ECO:0000256" key="2">
    <source>
        <dbReference type="ARBA" id="ARBA00022448"/>
    </source>
</evidence>
<dbReference type="STRING" id="1304284.L21TH_2298"/>
<dbReference type="Pfam" id="PF00359">
    <property type="entry name" value="PTS_EIIA_2"/>
    <property type="match status" value="1"/>
</dbReference>
<dbReference type="eggNOG" id="COG1762">
    <property type="taxonomic scope" value="Bacteria"/>
</dbReference>
<comment type="caution">
    <text evidence="8">The sequence shown here is derived from an EMBL/GenBank/DDBJ whole genome shotgun (WGS) entry which is preliminary data.</text>
</comment>
<gene>
    <name evidence="8" type="ORF">L21TH_2298</name>
</gene>
<dbReference type="InterPro" id="IPR002178">
    <property type="entry name" value="PTS_EIIA_type-2_dom"/>
</dbReference>
<dbReference type="GO" id="GO:0016020">
    <property type="term" value="C:membrane"/>
    <property type="evidence" value="ECO:0007669"/>
    <property type="project" value="InterPro"/>
</dbReference>
<dbReference type="EMBL" id="ARZA01000256">
    <property type="protein sequence ID" value="EOC99655.1"/>
    <property type="molecule type" value="Genomic_DNA"/>
</dbReference>
<proteinExistence type="predicted"/>
<evidence type="ECO:0000256" key="4">
    <source>
        <dbReference type="ARBA" id="ARBA00022597"/>
    </source>
</evidence>
<dbReference type="NCBIfam" id="TIGR00848">
    <property type="entry name" value="fruA"/>
    <property type="match status" value="1"/>
</dbReference>
<sequence>MSKLINEHLIKLDVSESSKRKVIIELAELINVQNRLYNLDGYLSEVFRRERLSTTGIGYGIAIPHGKCKDVKKPTIAFGRLKKGVDWDSVDGKPVNLVFLLAVPQETDSKQHLETISALSRKLVNEEFRHALLSIDSKDKFISLFNSIFKDR</sequence>
<keyword evidence="6" id="KW-0598">Phosphotransferase system</keyword>
<comment type="subcellular location">
    <subcellularLocation>
        <location evidence="1">Cytoplasm</location>
    </subcellularLocation>
</comment>
<feature type="domain" description="PTS EIIA type-2" evidence="7">
    <location>
        <begin position="3"/>
        <end position="148"/>
    </location>
</feature>
<dbReference type="InterPro" id="IPR004715">
    <property type="entry name" value="PTS_IIA_fruc"/>
</dbReference>
<dbReference type="Proteomes" id="UP000013378">
    <property type="component" value="Unassembled WGS sequence"/>
</dbReference>
<dbReference type="AlphaFoldDB" id="R1CLS1"/>
<dbReference type="FunFam" id="3.40.930.10:FF:000009">
    <property type="entry name" value="PTS system, fructose specific IIABC component"/>
    <property type="match status" value="1"/>
</dbReference>